<organism evidence="1">
    <name type="scientific">marine sediment metagenome</name>
    <dbReference type="NCBI Taxonomy" id="412755"/>
    <lineage>
        <taxon>unclassified sequences</taxon>
        <taxon>metagenomes</taxon>
        <taxon>ecological metagenomes</taxon>
    </lineage>
</organism>
<reference evidence="1" key="1">
    <citation type="journal article" date="2015" name="Nature">
        <title>Complex archaea that bridge the gap between prokaryotes and eukaryotes.</title>
        <authorList>
            <person name="Spang A."/>
            <person name="Saw J.H."/>
            <person name="Jorgensen S.L."/>
            <person name="Zaremba-Niedzwiedzka K."/>
            <person name="Martijn J."/>
            <person name="Lind A.E."/>
            <person name="van Eijk R."/>
            <person name="Schleper C."/>
            <person name="Guy L."/>
            <person name="Ettema T.J."/>
        </authorList>
    </citation>
    <scope>NUCLEOTIDE SEQUENCE</scope>
</reference>
<feature type="non-terminal residue" evidence="1">
    <location>
        <position position="1"/>
    </location>
</feature>
<gene>
    <name evidence="1" type="ORF">LCGC14_1961340</name>
</gene>
<dbReference type="AlphaFoldDB" id="A0A0F9IBP0"/>
<feature type="non-terminal residue" evidence="1">
    <location>
        <position position="769"/>
    </location>
</feature>
<evidence type="ECO:0000313" key="1">
    <source>
        <dbReference type="EMBL" id="KKL84777.1"/>
    </source>
</evidence>
<sequence>YYYDAAKVHQKKMLDDGIISAEEFKRMGEIHLPALSKKTTQMTGLDETRSYLVPASKDQLKTKAAGLGEVDVAATGVFAKLMGKKTKKQIVPVGEHEYLPVTLVKSPRLDSPTLLSRKKTHTQAFESLKKGDLITAAHDTTSNGYLTDRLLHTNFTFIRDLALDPKNVASAETIAAWGGNAAKAAKAGFIRLDQAGSNTSTRLLRMMNKKSGGTIEELPWIRKEIFDDIFGKGGMMEQTRHAGADMMDVVTTIYKTMKTAGNIPTHLQNLTGNMVFLAQAGFNPLEPKNVALMGQMGKVFGKMADINKAAKKAGLDTTHILDPEKSVLKGVNLGKWTAPDGRSFNLADELFSAPARELIEETSFDAMEGAGNLPNIAKRLRDDQYATKGLINAYAKTKSVVQAGDRVKWFDNLTKAYLAEDMVPKMAYFMSLRGEGLTQRAAAIEVARRLPMYNSVGSAVRRGRKFFVPWATFPTEAMRITKNNIMDHPLRMMPWLRAPQIIQAMVSGTGMGPETRGEVEDAKSQLPTWAQTGETVVTGGEAGALLGGASTGAIMGGVAGGLLGKSAGAAGVGAAAGGAFGALMASLTTDEAHDEELRGAIMNFLPHSTFMLANNSQDFGGPILPFKDFQGALEQMPAEPLAILRPLIDVMSAEDAYGNPVGDGTVLGGLGKAVAGAIGFVAPPIIQKYGFKITTPDVPVPGDPTGVTNVSRLLMDTGNVVNPSTGMPGSFGHDFLLNNFSAWKSYAASGEQQLSNESMTERAMGTVRS</sequence>
<dbReference type="EMBL" id="LAZR01021607">
    <property type="protein sequence ID" value="KKL84777.1"/>
    <property type="molecule type" value="Genomic_DNA"/>
</dbReference>
<comment type="caution">
    <text evidence="1">The sequence shown here is derived from an EMBL/GenBank/DDBJ whole genome shotgun (WGS) entry which is preliminary data.</text>
</comment>
<proteinExistence type="predicted"/>
<protein>
    <submittedName>
        <fullName evidence="1">Uncharacterized protein</fullName>
    </submittedName>
</protein>
<name>A0A0F9IBP0_9ZZZZ</name>
<accession>A0A0F9IBP0</accession>